<dbReference type="PANTHER" id="PTHR47197">
    <property type="entry name" value="PROTEIN NIRF"/>
    <property type="match status" value="1"/>
</dbReference>
<dbReference type="PANTHER" id="PTHR47197:SF3">
    <property type="entry name" value="DIHYDRO-HEME D1 DEHYDROGENASE"/>
    <property type="match status" value="1"/>
</dbReference>
<reference evidence="2 3" key="1">
    <citation type="submission" date="2017-04" db="EMBL/GenBank/DDBJ databases">
        <authorList>
            <person name="Afonso C.L."/>
            <person name="Miller P.J."/>
            <person name="Scott M.A."/>
            <person name="Spackman E."/>
            <person name="Goraichik I."/>
            <person name="Dimitrov K.M."/>
            <person name="Suarez D.L."/>
            <person name="Swayne D.E."/>
        </authorList>
    </citation>
    <scope>NUCLEOTIDE SEQUENCE [LARGE SCALE GENOMIC DNA]</scope>
    <source>
        <strain evidence="2">LMG 28154</strain>
    </source>
</reference>
<evidence type="ECO:0000313" key="2">
    <source>
        <dbReference type="EMBL" id="SMF98731.1"/>
    </source>
</evidence>
<dbReference type="InterPro" id="IPR015943">
    <property type="entry name" value="WD40/YVTN_repeat-like_dom_sf"/>
</dbReference>
<evidence type="ECO:0008006" key="4">
    <source>
        <dbReference type="Google" id="ProtNLM"/>
    </source>
</evidence>
<feature type="signal peptide" evidence="1">
    <location>
        <begin position="1"/>
        <end position="43"/>
    </location>
</feature>
<dbReference type="InterPro" id="IPR019405">
    <property type="entry name" value="Lactonase_7-beta_prop"/>
</dbReference>
<name>A0A238H0G4_9BURK</name>
<dbReference type="Proteomes" id="UP000198460">
    <property type="component" value="Unassembled WGS sequence"/>
</dbReference>
<dbReference type="NCBIfam" id="TIGR02276">
    <property type="entry name" value="beta_rpt_yvtn"/>
    <property type="match status" value="1"/>
</dbReference>
<dbReference type="EMBL" id="FXAN01000034">
    <property type="protein sequence ID" value="SMF98731.1"/>
    <property type="molecule type" value="Genomic_DNA"/>
</dbReference>
<evidence type="ECO:0000256" key="1">
    <source>
        <dbReference type="SAM" id="SignalP"/>
    </source>
</evidence>
<protein>
    <recommendedName>
        <fullName evidence="4">Surface antigen</fullName>
    </recommendedName>
</protein>
<evidence type="ECO:0000313" key="3">
    <source>
        <dbReference type="Proteomes" id="UP000198460"/>
    </source>
</evidence>
<gene>
    <name evidence="2" type="ORF">BSIN_2017</name>
</gene>
<organism evidence="2 3">
    <name type="scientific">Burkholderia singularis</name>
    <dbReference type="NCBI Taxonomy" id="1503053"/>
    <lineage>
        <taxon>Bacteria</taxon>
        <taxon>Pseudomonadati</taxon>
        <taxon>Pseudomonadota</taxon>
        <taxon>Betaproteobacteria</taxon>
        <taxon>Burkholderiales</taxon>
        <taxon>Burkholderiaceae</taxon>
        <taxon>Burkholderia</taxon>
        <taxon>pseudomallei group</taxon>
    </lineage>
</organism>
<dbReference type="InterPro" id="IPR051200">
    <property type="entry name" value="Host-pathogen_enzymatic-act"/>
</dbReference>
<dbReference type="Gene3D" id="2.130.10.10">
    <property type="entry name" value="YVTN repeat-like/Quinoprotein amine dehydrogenase"/>
    <property type="match status" value="1"/>
</dbReference>
<dbReference type="AlphaFoldDB" id="A0A238H0G4"/>
<proteinExistence type="predicted"/>
<dbReference type="Pfam" id="PF10282">
    <property type="entry name" value="Lactonase"/>
    <property type="match status" value="1"/>
</dbReference>
<dbReference type="InterPro" id="IPR011045">
    <property type="entry name" value="N2O_reductase_N"/>
</dbReference>
<keyword evidence="1" id="KW-0732">Signal</keyword>
<sequence>MRRQLMPLARPRQPMNAGRFAAKCSALALAAVVAATAPVAAYAANNVQIGTVASFSGDTLTKIAIKPDGKRAYVTNLFSGTVSVIDVASNTQTGVVTNFTGQRPNGVAFTPDGVTAYVVNGTSASVSVIRVRGSTTFGGANTAPASGAMLLMPFGR</sequence>
<feature type="chain" id="PRO_5013302986" description="Surface antigen" evidence="1">
    <location>
        <begin position="44"/>
        <end position="156"/>
    </location>
</feature>
<dbReference type="SUPFAM" id="SSF50974">
    <property type="entry name" value="Nitrous oxide reductase, N-terminal domain"/>
    <property type="match status" value="1"/>
</dbReference>
<accession>A0A238H0G4</accession>
<dbReference type="InterPro" id="IPR011964">
    <property type="entry name" value="YVTN_b-propeller_repeat"/>
</dbReference>